<comment type="caution">
    <text evidence="2">The sequence shown here is derived from an EMBL/GenBank/DDBJ whole genome shotgun (WGS) entry which is preliminary data.</text>
</comment>
<evidence type="ECO:0008006" key="4">
    <source>
        <dbReference type="Google" id="ProtNLM"/>
    </source>
</evidence>
<evidence type="ECO:0000313" key="3">
    <source>
        <dbReference type="Proteomes" id="UP000545876"/>
    </source>
</evidence>
<organism evidence="2 3">
    <name type="scientific">Candidatus Dojkabacteria bacterium</name>
    <dbReference type="NCBI Taxonomy" id="2099670"/>
    <lineage>
        <taxon>Bacteria</taxon>
        <taxon>Candidatus Dojkabacteria</taxon>
    </lineage>
</organism>
<evidence type="ECO:0000256" key="1">
    <source>
        <dbReference type="SAM" id="MobiDB-lite"/>
    </source>
</evidence>
<feature type="compositionally biased region" description="Basic residues" evidence="1">
    <location>
        <begin position="1"/>
        <end position="47"/>
    </location>
</feature>
<accession>A0A847D0R6</accession>
<dbReference type="Gene3D" id="4.10.410.60">
    <property type="match status" value="1"/>
</dbReference>
<dbReference type="EMBL" id="JAAZBX010000007">
    <property type="protein sequence ID" value="NLD25432.1"/>
    <property type="molecule type" value="Genomic_DNA"/>
</dbReference>
<feature type="compositionally biased region" description="Basic and acidic residues" evidence="1">
    <location>
        <begin position="59"/>
        <end position="70"/>
    </location>
</feature>
<name>A0A847D0R6_9BACT</name>
<dbReference type="Proteomes" id="UP000545876">
    <property type="component" value="Unassembled WGS sequence"/>
</dbReference>
<sequence length="70" mass="8170">MARQKTNKTAKKRVKMSNPRGAKKGVMRFKQSHQGHLKTKRSAREKRRQSDSKPVPGELRNKMEKKIINI</sequence>
<feature type="region of interest" description="Disordered" evidence="1">
    <location>
        <begin position="1"/>
        <end position="70"/>
    </location>
</feature>
<evidence type="ECO:0000313" key="2">
    <source>
        <dbReference type="EMBL" id="NLD25432.1"/>
    </source>
</evidence>
<proteinExistence type="predicted"/>
<protein>
    <recommendedName>
        <fullName evidence="4">50S ribosomal protein L35</fullName>
    </recommendedName>
</protein>
<dbReference type="SUPFAM" id="SSF143034">
    <property type="entry name" value="L35p-like"/>
    <property type="match status" value="1"/>
</dbReference>
<dbReference type="InterPro" id="IPR037229">
    <property type="entry name" value="Ribosomal_bL35_sf"/>
</dbReference>
<dbReference type="AlphaFoldDB" id="A0A847D0R6"/>
<gene>
    <name evidence="2" type="ORF">GX656_02220</name>
</gene>
<reference evidence="2 3" key="1">
    <citation type="journal article" date="2020" name="Biotechnol. Biofuels">
        <title>New insights from the biogas microbiome by comprehensive genome-resolved metagenomics of nearly 1600 species originating from multiple anaerobic digesters.</title>
        <authorList>
            <person name="Campanaro S."/>
            <person name="Treu L."/>
            <person name="Rodriguez-R L.M."/>
            <person name="Kovalovszki A."/>
            <person name="Ziels R.M."/>
            <person name="Maus I."/>
            <person name="Zhu X."/>
            <person name="Kougias P.G."/>
            <person name="Basile A."/>
            <person name="Luo G."/>
            <person name="Schluter A."/>
            <person name="Konstantinidis K.T."/>
            <person name="Angelidaki I."/>
        </authorList>
    </citation>
    <scope>NUCLEOTIDE SEQUENCE [LARGE SCALE GENOMIC DNA]</scope>
    <source>
        <strain evidence="2">AS06rmzACSIP_65</strain>
    </source>
</reference>